<proteinExistence type="predicted"/>
<dbReference type="EMBL" id="JAZAQF010000078">
    <property type="protein sequence ID" value="MFG3818548.1"/>
    <property type="molecule type" value="Genomic_DNA"/>
</dbReference>
<keyword evidence="1" id="KW-0812">Transmembrane</keyword>
<feature type="transmembrane region" description="Helical" evidence="1">
    <location>
        <begin position="54"/>
        <end position="73"/>
    </location>
</feature>
<comment type="caution">
    <text evidence="2">The sequence shown here is derived from an EMBL/GenBank/DDBJ whole genome shotgun (WGS) entry which is preliminary data.</text>
</comment>
<dbReference type="InterPro" id="IPR047709">
    <property type="entry name" value="HpsJ-like"/>
</dbReference>
<feature type="transmembrane region" description="Helical" evidence="1">
    <location>
        <begin position="225"/>
        <end position="243"/>
    </location>
</feature>
<evidence type="ECO:0000313" key="2">
    <source>
        <dbReference type="EMBL" id="MFG3818548.1"/>
    </source>
</evidence>
<dbReference type="Proteomes" id="UP001604335">
    <property type="component" value="Unassembled WGS sequence"/>
</dbReference>
<protein>
    <submittedName>
        <fullName evidence="2">HpsJ family protein</fullName>
    </submittedName>
</protein>
<accession>A0ABW7CBM7</accession>
<evidence type="ECO:0000313" key="3">
    <source>
        <dbReference type="Proteomes" id="UP001604335"/>
    </source>
</evidence>
<organism evidence="2 3">
    <name type="scientific">Limnothrix redekei LRLZ20PSL1</name>
    <dbReference type="NCBI Taxonomy" id="3112953"/>
    <lineage>
        <taxon>Bacteria</taxon>
        <taxon>Bacillati</taxon>
        <taxon>Cyanobacteriota</taxon>
        <taxon>Cyanophyceae</taxon>
        <taxon>Pseudanabaenales</taxon>
        <taxon>Pseudanabaenaceae</taxon>
        <taxon>Limnothrix</taxon>
    </lineage>
</organism>
<keyword evidence="3" id="KW-1185">Reference proteome</keyword>
<feature type="transmembrane region" description="Helical" evidence="1">
    <location>
        <begin position="12"/>
        <end position="34"/>
    </location>
</feature>
<keyword evidence="1" id="KW-0472">Membrane</keyword>
<sequence length="257" mass="28370">MTKAGKRPSPPLAALIAIVVGTVLVISSLLDYLILIFPPDLQNPQWLLNTISEIVGRGIVPMVGICFLFAGLWMNSRSGLPSAKKTSLMNPRLWVLILSSALGVLFLVLSPIYINGVNKASAKEVENIEAQAKAAMDQLGEPAEQFRDRLKTLLQNPQELDRVIKSGQVPPQVVQQLQQARSNPAVLDSQFNQFKQERQQEIEKRKTDLVQRTKTGSMKTTLRTGLSSLVLGVGYLFMSWMGYTKRGSRARPASRAS</sequence>
<dbReference type="RefSeq" id="WP_393013966.1">
    <property type="nucleotide sequence ID" value="NZ_JAZAQF010000078.1"/>
</dbReference>
<keyword evidence="1" id="KW-1133">Transmembrane helix</keyword>
<gene>
    <name evidence="2" type="ORF">VPK24_12930</name>
</gene>
<dbReference type="NCBIfam" id="NF038305">
    <property type="entry name" value="HpsJ_fam"/>
    <property type="match status" value="1"/>
</dbReference>
<feature type="transmembrane region" description="Helical" evidence="1">
    <location>
        <begin position="93"/>
        <end position="114"/>
    </location>
</feature>
<name>A0ABW7CBM7_9CYAN</name>
<reference evidence="3" key="1">
    <citation type="journal article" date="2024" name="Algal Res.">
        <title>Biochemical, toxicological and genomic investigation of a high-biomass producing Limnothrix strain isolated from Italian shallow drinking water reservoir.</title>
        <authorList>
            <person name="Simonazzi M."/>
            <person name="Shishido T.K."/>
            <person name="Delbaje E."/>
            <person name="Wahlsten M."/>
            <person name="Fewer D.P."/>
            <person name="Sivonen K."/>
            <person name="Pezzolesi L."/>
            <person name="Pistocchi R."/>
        </authorList>
    </citation>
    <scope>NUCLEOTIDE SEQUENCE [LARGE SCALE GENOMIC DNA]</scope>
    <source>
        <strain evidence="3">LRLZ20PSL1</strain>
    </source>
</reference>
<evidence type="ECO:0000256" key="1">
    <source>
        <dbReference type="SAM" id="Phobius"/>
    </source>
</evidence>